<sequence>MSGPTQQYDWGNISGDEPAEKTRPERMPVPAHLSSDIGLLVLRLVVGASFAAAGARTLFGVAGGIGLDASATALADAGFTSFAGPLAWVLAVGQLVLGVLLVLGLLTPFAAAGLLASKAVAVVVALVPALSVPLFASDGVNSLELDLLLGAGAAALVFAGAGRIALDAGRTYQRRPLPWSVLSLLVAVAVALLVLFVLRR</sequence>
<dbReference type="InterPro" id="IPR051907">
    <property type="entry name" value="DoxX-like_oxidoreductase"/>
</dbReference>
<dbReference type="Pfam" id="PF07681">
    <property type="entry name" value="DoxX"/>
    <property type="match status" value="1"/>
</dbReference>
<evidence type="ECO:0000256" key="2">
    <source>
        <dbReference type="ARBA" id="ARBA00006679"/>
    </source>
</evidence>
<name>A0A852W4J0_PSEA5</name>
<dbReference type="PANTHER" id="PTHR33452:SF1">
    <property type="entry name" value="INNER MEMBRANE PROTEIN YPHA-RELATED"/>
    <property type="match status" value="1"/>
</dbReference>
<evidence type="ECO:0000256" key="8">
    <source>
        <dbReference type="SAM" id="Phobius"/>
    </source>
</evidence>
<keyword evidence="3" id="KW-1003">Cell membrane</keyword>
<dbReference type="AlphaFoldDB" id="A0A852W4J0"/>
<evidence type="ECO:0000256" key="7">
    <source>
        <dbReference type="SAM" id="MobiDB-lite"/>
    </source>
</evidence>
<keyword evidence="10" id="KW-1185">Reference proteome</keyword>
<feature type="transmembrane region" description="Helical" evidence="8">
    <location>
        <begin position="40"/>
        <end position="66"/>
    </location>
</feature>
<reference evidence="9 10" key="1">
    <citation type="submission" date="2020-07" db="EMBL/GenBank/DDBJ databases">
        <title>Sequencing the genomes of 1000 actinobacteria strains.</title>
        <authorList>
            <person name="Klenk H.-P."/>
        </authorList>
    </citation>
    <scope>NUCLEOTIDE SEQUENCE [LARGE SCALE GENOMIC DNA]</scope>
    <source>
        <strain evidence="9 10">DSM 44749</strain>
    </source>
</reference>
<dbReference type="PANTHER" id="PTHR33452">
    <property type="entry name" value="OXIDOREDUCTASE CATD-RELATED"/>
    <property type="match status" value="1"/>
</dbReference>
<evidence type="ECO:0000256" key="1">
    <source>
        <dbReference type="ARBA" id="ARBA00004651"/>
    </source>
</evidence>
<organism evidence="9 10">
    <name type="scientific">Pseudonocardia alni</name>
    <name type="common">Amycolata alni</name>
    <dbReference type="NCBI Taxonomy" id="33907"/>
    <lineage>
        <taxon>Bacteria</taxon>
        <taxon>Bacillati</taxon>
        <taxon>Actinomycetota</taxon>
        <taxon>Actinomycetes</taxon>
        <taxon>Pseudonocardiales</taxon>
        <taxon>Pseudonocardiaceae</taxon>
        <taxon>Pseudonocardia</taxon>
    </lineage>
</organism>
<proteinExistence type="inferred from homology"/>
<protein>
    <submittedName>
        <fullName evidence="9">Oxidoreductase</fullName>
    </submittedName>
</protein>
<comment type="caution">
    <text evidence="9">The sequence shown here is derived from an EMBL/GenBank/DDBJ whole genome shotgun (WGS) entry which is preliminary data.</text>
</comment>
<keyword evidence="5 8" id="KW-1133">Transmembrane helix</keyword>
<dbReference type="GeneID" id="98053944"/>
<evidence type="ECO:0000313" key="10">
    <source>
        <dbReference type="Proteomes" id="UP000549695"/>
    </source>
</evidence>
<evidence type="ECO:0000256" key="3">
    <source>
        <dbReference type="ARBA" id="ARBA00022475"/>
    </source>
</evidence>
<keyword evidence="4 8" id="KW-0812">Transmembrane</keyword>
<keyword evidence="6 8" id="KW-0472">Membrane</keyword>
<evidence type="ECO:0000313" key="9">
    <source>
        <dbReference type="EMBL" id="NYG03967.1"/>
    </source>
</evidence>
<gene>
    <name evidence="9" type="ORF">HDA37_004252</name>
</gene>
<feature type="region of interest" description="Disordered" evidence="7">
    <location>
        <begin position="1"/>
        <end position="26"/>
    </location>
</feature>
<dbReference type="EMBL" id="JACCCZ010000001">
    <property type="protein sequence ID" value="NYG03967.1"/>
    <property type="molecule type" value="Genomic_DNA"/>
</dbReference>
<accession>A0A852W4J0</accession>
<feature type="transmembrane region" description="Helical" evidence="8">
    <location>
        <begin position="86"/>
        <end position="107"/>
    </location>
</feature>
<feature type="transmembrane region" description="Helical" evidence="8">
    <location>
        <begin position="148"/>
        <end position="166"/>
    </location>
</feature>
<dbReference type="GO" id="GO:0005886">
    <property type="term" value="C:plasma membrane"/>
    <property type="evidence" value="ECO:0007669"/>
    <property type="project" value="UniProtKB-SubCell"/>
</dbReference>
<feature type="transmembrane region" description="Helical" evidence="8">
    <location>
        <begin position="119"/>
        <end position="136"/>
    </location>
</feature>
<comment type="subcellular location">
    <subcellularLocation>
        <location evidence="1">Cell membrane</location>
        <topology evidence="1">Multi-pass membrane protein</topology>
    </subcellularLocation>
</comment>
<evidence type="ECO:0000256" key="4">
    <source>
        <dbReference type="ARBA" id="ARBA00022692"/>
    </source>
</evidence>
<feature type="transmembrane region" description="Helical" evidence="8">
    <location>
        <begin position="178"/>
        <end position="198"/>
    </location>
</feature>
<comment type="similarity">
    <text evidence="2">Belongs to the DoxX family.</text>
</comment>
<dbReference type="Proteomes" id="UP000549695">
    <property type="component" value="Unassembled WGS sequence"/>
</dbReference>
<evidence type="ECO:0000256" key="5">
    <source>
        <dbReference type="ARBA" id="ARBA00022989"/>
    </source>
</evidence>
<dbReference type="InterPro" id="IPR032808">
    <property type="entry name" value="DoxX"/>
</dbReference>
<dbReference type="RefSeq" id="WP_073578437.1">
    <property type="nucleotide sequence ID" value="NZ_BAAAJZ010000003.1"/>
</dbReference>
<evidence type="ECO:0000256" key="6">
    <source>
        <dbReference type="ARBA" id="ARBA00023136"/>
    </source>
</evidence>